<evidence type="ECO:0000256" key="1">
    <source>
        <dbReference type="ARBA" id="ARBA00022722"/>
    </source>
</evidence>
<dbReference type="InterPro" id="IPR027417">
    <property type="entry name" value="P-loop_NTPase"/>
</dbReference>
<evidence type="ECO:0000256" key="9">
    <source>
        <dbReference type="ARBA" id="ARBA00023204"/>
    </source>
</evidence>
<dbReference type="InterPro" id="IPR014017">
    <property type="entry name" value="DNA_helicase_UvrD-like_C"/>
</dbReference>
<evidence type="ECO:0000256" key="8">
    <source>
        <dbReference type="ARBA" id="ARBA00023125"/>
    </source>
</evidence>
<dbReference type="SUPFAM" id="SSF52980">
    <property type="entry name" value="Restriction endonuclease-like"/>
    <property type="match status" value="1"/>
</dbReference>
<evidence type="ECO:0000256" key="10">
    <source>
        <dbReference type="ARBA" id="ARBA00023235"/>
    </source>
</evidence>
<dbReference type="Gene3D" id="1.10.486.10">
    <property type="entry name" value="PCRA, domain 4"/>
    <property type="match status" value="1"/>
</dbReference>
<keyword evidence="5 15" id="KW-0347">Helicase</keyword>
<reference evidence="18" key="1">
    <citation type="submission" date="2019-12" db="EMBL/GenBank/DDBJ databases">
        <title>Comparative genomics gives insights into the taxonomy of the Azoarcus-Aromatoleum group and reveals separate origins of nif in the plant-associated Azoarcus and non-plant-associated Aromatoleum sub-groups.</title>
        <authorList>
            <person name="Lafos M."/>
            <person name="Maluk M."/>
            <person name="Batista M."/>
            <person name="Junghare M."/>
            <person name="Carmona M."/>
            <person name="Faoro H."/>
            <person name="Cruz L.M."/>
            <person name="Battistoni F."/>
            <person name="De Souza E."/>
            <person name="Pedrosa F."/>
            <person name="Chen W.-M."/>
            <person name="Poole P.S."/>
            <person name="Dixon R.A."/>
            <person name="James E.K."/>
        </authorList>
    </citation>
    <scope>NUCLEOTIDE SEQUENCE</scope>
    <source>
        <strain evidence="18">NSC3</strain>
    </source>
</reference>
<keyword evidence="2 15" id="KW-0547">Nucleotide-binding</keyword>
<evidence type="ECO:0000259" key="16">
    <source>
        <dbReference type="PROSITE" id="PS51198"/>
    </source>
</evidence>
<dbReference type="GO" id="GO:0005524">
    <property type="term" value="F:ATP binding"/>
    <property type="evidence" value="ECO:0007669"/>
    <property type="project" value="UniProtKB-UniRule"/>
</dbReference>
<dbReference type="RefSeq" id="WP_168986384.1">
    <property type="nucleotide sequence ID" value="NZ_CAWPHM010000275.1"/>
</dbReference>
<evidence type="ECO:0000256" key="7">
    <source>
        <dbReference type="ARBA" id="ARBA00022840"/>
    </source>
</evidence>
<name>A0A972FBJ6_9RHOO</name>
<dbReference type="EC" id="5.6.2.4" evidence="12"/>
<dbReference type="GO" id="GO:0005829">
    <property type="term" value="C:cytosol"/>
    <property type="evidence" value="ECO:0007669"/>
    <property type="project" value="TreeGrafter"/>
</dbReference>
<dbReference type="Pfam" id="PF12705">
    <property type="entry name" value="PDDEXK_1"/>
    <property type="match status" value="1"/>
</dbReference>
<dbReference type="InterPro" id="IPR000212">
    <property type="entry name" value="DNA_helicase_UvrD/REP"/>
</dbReference>
<comment type="catalytic activity">
    <reaction evidence="14">
        <text>ATP + H2O = ADP + phosphate + H(+)</text>
        <dbReference type="Rhea" id="RHEA:13065"/>
        <dbReference type="ChEBI" id="CHEBI:15377"/>
        <dbReference type="ChEBI" id="CHEBI:15378"/>
        <dbReference type="ChEBI" id="CHEBI:30616"/>
        <dbReference type="ChEBI" id="CHEBI:43474"/>
        <dbReference type="ChEBI" id="CHEBI:456216"/>
        <dbReference type="EC" id="5.6.2.4"/>
    </reaction>
</comment>
<dbReference type="EMBL" id="WTVM01000004">
    <property type="protein sequence ID" value="NMG01590.1"/>
    <property type="molecule type" value="Genomic_DNA"/>
</dbReference>
<evidence type="ECO:0000256" key="14">
    <source>
        <dbReference type="ARBA" id="ARBA00048988"/>
    </source>
</evidence>
<comment type="caution">
    <text evidence="18">The sequence shown here is derived from an EMBL/GenBank/DDBJ whole genome shotgun (WGS) entry which is preliminary data.</text>
</comment>
<evidence type="ECO:0000256" key="5">
    <source>
        <dbReference type="ARBA" id="ARBA00022806"/>
    </source>
</evidence>
<dbReference type="PROSITE" id="PS51198">
    <property type="entry name" value="UVRD_HELICASE_ATP_BIND"/>
    <property type="match status" value="1"/>
</dbReference>
<organism evidence="18 19">
    <name type="scientific">Azoarcus taiwanensis</name>
    <dbReference type="NCBI Taxonomy" id="666964"/>
    <lineage>
        <taxon>Bacteria</taxon>
        <taxon>Pseudomonadati</taxon>
        <taxon>Pseudomonadota</taxon>
        <taxon>Betaproteobacteria</taxon>
        <taxon>Rhodocyclales</taxon>
        <taxon>Zoogloeaceae</taxon>
        <taxon>Azoarcus</taxon>
    </lineage>
</organism>
<dbReference type="GO" id="GO:0004527">
    <property type="term" value="F:exonuclease activity"/>
    <property type="evidence" value="ECO:0007669"/>
    <property type="project" value="UniProtKB-KW"/>
</dbReference>
<evidence type="ECO:0000313" key="18">
    <source>
        <dbReference type="EMBL" id="NMG01590.1"/>
    </source>
</evidence>
<protein>
    <recommendedName>
        <fullName evidence="12">DNA 3'-5' helicase</fullName>
        <ecNumber evidence="12">5.6.2.4</ecNumber>
    </recommendedName>
    <alternativeName>
        <fullName evidence="13">DNA 3'-5' helicase II</fullName>
    </alternativeName>
</protein>
<keyword evidence="10" id="KW-0413">Isomerase</keyword>
<dbReference type="GO" id="GO:0000725">
    <property type="term" value="P:recombinational repair"/>
    <property type="evidence" value="ECO:0007669"/>
    <property type="project" value="TreeGrafter"/>
</dbReference>
<feature type="binding site" evidence="15">
    <location>
        <begin position="34"/>
        <end position="41"/>
    </location>
    <ligand>
        <name>ATP</name>
        <dbReference type="ChEBI" id="CHEBI:30616"/>
    </ligand>
</feature>
<evidence type="ECO:0000313" key="19">
    <source>
        <dbReference type="Proteomes" id="UP000599523"/>
    </source>
</evidence>
<evidence type="ECO:0000256" key="15">
    <source>
        <dbReference type="PROSITE-ProRule" id="PRU00560"/>
    </source>
</evidence>
<dbReference type="Gene3D" id="3.40.50.300">
    <property type="entry name" value="P-loop containing nucleotide triphosphate hydrolases"/>
    <property type="match status" value="3"/>
</dbReference>
<keyword evidence="7 15" id="KW-0067">ATP-binding</keyword>
<dbReference type="GO" id="GO:0033202">
    <property type="term" value="C:DNA helicase complex"/>
    <property type="evidence" value="ECO:0007669"/>
    <property type="project" value="TreeGrafter"/>
</dbReference>
<comment type="catalytic activity">
    <reaction evidence="11">
        <text>Couples ATP hydrolysis with the unwinding of duplex DNA by translocating in the 3'-5' direction.</text>
        <dbReference type="EC" id="5.6.2.4"/>
    </reaction>
</comment>
<dbReference type="PANTHER" id="PTHR11070">
    <property type="entry name" value="UVRD / RECB / PCRA DNA HELICASE FAMILY MEMBER"/>
    <property type="match status" value="1"/>
</dbReference>
<keyword evidence="1" id="KW-0540">Nuclease</keyword>
<keyword evidence="19" id="KW-1185">Reference proteome</keyword>
<evidence type="ECO:0000256" key="2">
    <source>
        <dbReference type="ARBA" id="ARBA00022741"/>
    </source>
</evidence>
<proteinExistence type="predicted"/>
<evidence type="ECO:0000256" key="12">
    <source>
        <dbReference type="ARBA" id="ARBA00034808"/>
    </source>
</evidence>
<dbReference type="InterPro" id="IPR038726">
    <property type="entry name" value="PDDEXK_AddAB-type"/>
</dbReference>
<keyword evidence="3" id="KW-0227">DNA damage</keyword>
<evidence type="ECO:0000259" key="17">
    <source>
        <dbReference type="PROSITE" id="PS51217"/>
    </source>
</evidence>
<evidence type="ECO:0000256" key="4">
    <source>
        <dbReference type="ARBA" id="ARBA00022801"/>
    </source>
</evidence>
<feature type="domain" description="UvrD-like helicase C-terminal" evidence="17">
    <location>
        <begin position="503"/>
        <end position="777"/>
    </location>
</feature>
<keyword evidence="8" id="KW-0238">DNA-binding</keyword>
<keyword evidence="4 15" id="KW-0378">Hydrolase</keyword>
<dbReference type="GO" id="GO:0043138">
    <property type="term" value="F:3'-5' DNA helicase activity"/>
    <property type="evidence" value="ECO:0007669"/>
    <property type="project" value="UniProtKB-EC"/>
</dbReference>
<keyword evidence="9" id="KW-0234">DNA repair</keyword>
<evidence type="ECO:0000256" key="13">
    <source>
        <dbReference type="ARBA" id="ARBA00034923"/>
    </source>
</evidence>
<dbReference type="Pfam" id="PF00580">
    <property type="entry name" value="UvrD-helicase"/>
    <property type="match status" value="1"/>
</dbReference>
<evidence type="ECO:0000256" key="11">
    <source>
        <dbReference type="ARBA" id="ARBA00034617"/>
    </source>
</evidence>
<evidence type="ECO:0000256" key="6">
    <source>
        <dbReference type="ARBA" id="ARBA00022839"/>
    </source>
</evidence>
<gene>
    <name evidence="18" type="ORF">GPA21_01195</name>
</gene>
<dbReference type="Gene3D" id="3.90.320.10">
    <property type="match status" value="1"/>
</dbReference>
<dbReference type="PANTHER" id="PTHR11070:SF2">
    <property type="entry name" value="ATP-DEPENDENT DNA HELICASE SRS2"/>
    <property type="match status" value="1"/>
</dbReference>
<evidence type="ECO:0000256" key="3">
    <source>
        <dbReference type="ARBA" id="ARBA00022763"/>
    </source>
</evidence>
<dbReference type="Proteomes" id="UP000599523">
    <property type="component" value="Unassembled WGS sequence"/>
</dbReference>
<accession>A0A972FBJ6</accession>
<dbReference type="InterPro" id="IPR011604">
    <property type="entry name" value="PDDEXK-like_dom_sf"/>
</dbReference>
<dbReference type="PROSITE" id="PS51217">
    <property type="entry name" value="UVRD_HELICASE_CTER"/>
    <property type="match status" value="1"/>
</dbReference>
<dbReference type="InterPro" id="IPR011335">
    <property type="entry name" value="Restrct_endonuc-II-like"/>
</dbReference>
<dbReference type="InterPro" id="IPR014016">
    <property type="entry name" value="UvrD-like_ATP-bd"/>
</dbReference>
<keyword evidence="6" id="KW-0269">Exonuclease</keyword>
<sequence length="1136" mass="124499">MSETLITASGDDLLAADAKARRRALEPASFIVEAPAGAGKTELIAQRFLMLLARVEHPEEIVAITFTRKAAAEMRNRILASLEMAASGVLPEAAHRQVTFELARSVLARSAELGWALQSQPQRLRILTIDSLCASLARQMPLLSRFGAQPAVAQEAGALYAEAAAETVALLDEAALPFVAESLSWLDNDTARLQRLIAEMLARRDQWLHHALDESLAEASARVLNQLVDEELVEIAGRVDDKLQHELMPYARFAADQLEDGATLTCLRGWDSPLAPSADALPMWRALCDLLLTGTNGLRRSLNKNNGFPATDEGRAAKQGLLELLDRLRDDSDFEAALARIRMLPDPALHADEGEVVEHFAALLKLAAAQLFAVFQRHGKVDFIEVSQRAIAALDDGSGPTELALKLDYRLSHLLVDEFQDTSPTQIRLLELLTTGWMPGDGRTLFCVGDPMQSIYRFRKADVGLFLQATQRGIGGAPLEALRLSRNNRSCPAVVDWVNQAFGAIFPPADQISRGTIRYRSFVATHEPLPSAGVAVHPLVLPAGTLAAERDRLEARRMLAIIDGVRADDPARSIAVLVRARSHLSSLIAEIRAHRPDLRFSAVEVEALADRQWIADLMTLVRALSQRADRVAWLALLRAPWCGLILADLHALAAEDRRSTICALMADEARVAALSDDGRARLAHVRKVCEEAFAHAGRMPFGRWVESTWLRLGGPALLPDAAAGEDVEAWFGLLDRLVDSGEFSLERLEDEVGRLFAAADAGADGRLSFMTVHKSKGLEFDTVIVPGLHLRSGQTDTPLLRWEDVATGDGGSTLVVAPVRTRRNSAETTSTYTYLQKLEAERALNEELRVLYVAATRAVRALHWVGACEQADDGSLRQPSSGTPLRLLWPVVESLFGASAVSVVPPADSHGLPSWEDFVPPLLRLRTPGEPECIVRAAEAVETETPGLEQEPADTEGRYRLEAAVGTLVHRYLEIFARTGCDGWTVGRLSSLRQAMVRWLGGEGFADADADKGAARALSMLERVVASDTARWILVPREQAASELTLASRSETAIRLHVVDRSFVEDGVRWIIDFKTARLPDGADDAAFAEHARRYRDQLDRYAALFRDEGLPVRCAIYYVEHDRLEHASAETPWAG</sequence>
<dbReference type="Pfam" id="PF13361">
    <property type="entry name" value="UvrD_C"/>
    <property type="match status" value="1"/>
</dbReference>
<feature type="domain" description="UvrD-like helicase ATP-binding" evidence="16">
    <location>
        <begin position="13"/>
        <end position="491"/>
    </location>
</feature>
<dbReference type="GO" id="GO:0003677">
    <property type="term" value="F:DNA binding"/>
    <property type="evidence" value="ECO:0007669"/>
    <property type="project" value="UniProtKB-KW"/>
</dbReference>
<dbReference type="AlphaFoldDB" id="A0A972FBJ6"/>
<dbReference type="SUPFAM" id="SSF52540">
    <property type="entry name" value="P-loop containing nucleoside triphosphate hydrolases"/>
    <property type="match status" value="1"/>
</dbReference>